<dbReference type="SUPFAM" id="SSF54909">
    <property type="entry name" value="Dimeric alpha+beta barrel"/>
    <property type="match status" value="1"/>
</dbReference>
<dbReference type="Proteomes" id="UP000030949">
    <property type="component" value="Unassembled WGS sequence"/>
</dbReference>
<evidence type="ECO:0000313" key="2">
    <source>
        <dbReference type="EMBL" id="KKK07902.1"/>
    </source>
</evidence>
<evidence type="ECO:0000259" key="1">
    <source>
        <dbReference type="Pfam" id="PF03992"/>
    </source>
</evidence>
<keyword evidence="2" id="KW-0560">Oxidoreductase</keyword>
<organism evidence="2 3">
    <name type="scientific">Pseudomonas frederiksbergensis</name>
    <dbReference type="NCBI Taxonomy" id="104087"/>
    <lineage>
        <taxon>Bacteria</taxon>
        <taxon>Pseudomonadati</taxon>
        <taxon>Pseudomonadota</taxon>
        <taxon>Gammaproteobacteria</taxon>
        <taxon>Pseudomonadales</taxon>
        <taxon>Pseudomonadaceae</taxon>
        <taxon>Pseudomonas</taxon>
    </lineage>
</organism>
<protein>
    <submittedName>
        <fullName evidence="2">Antibiotic biosynthesis monooxygenase</fullName>
    </submittedName>
</protein>
<dbReference type="AlphaFoldDB" id="A0A0U1PR70"/>
<dbReference type="InterPro" id="IPR011008">
    <property type="entry name" value="Dimeric_a/b-barrel"/>
</dbReference>
<proteinExistence type="predicted"/>
<evidence type="ECO:0000313" key="3">
    <source>
        <dbReference type="Proteomes" id="UP000030949"/>
    </source>
</evidence>
<dbReference type="RefSeq" id="WP_046510120.1">
    <property type="nucleotide sequence ID" value="NZ_JQGJ02000017.1"/>
</dbReference>
<keyword evidence="2" id="KW-0503">Monooxygenase</keyword>
<name>A0A0U1PR70_9PSED</name>
<dbReference type="EMBL" id="JQGJ02000017">
    <property type="protein sequence ID" value="KKK07902.1"/>
    <property type="molecule type" value="Genomic_DNA"/>
</dbReference>
<sequence length="137" mass="15872">MQSPTNERTFTQLIEFDIEPQWLQALVTALSEQTERLARDFPGFLSATIQASEDGRRVLNCLQWQTREAGDAAFRSVEHGEGNFWRLIQQHRAKAVTFGSFQVLRNIERSLDDALHCPWLNQAQRGIREGDSHYQKR</sequence>
<comment type="caution">
    <text evidence="2">The sequence shown here is derived from an EMBL/GenBank/DDBJ whole genome shotgun (WGS) entry which is preliminary data.</text>
</comment>
<gene>
    <name evidence="2" type="ORF">JZ00_31075</name>
</gene>
<dbReference type="OrthoDB" id="7016254at2"/>
<dbReference type="Gene3D" id="3.30.70.100">
    <property type="match status" value="1"/>
</dbReference>
<dbReference type="InterPro" id="IPR007138">
    <property type="entry name" value="ABM_dom"/>
</dbReference>
<reference evidence="2 3" key="1">
    <citation type="submission" date="2015-03" db="EMBL/GenBank/DDBJ databases">
        <title>Pseudomonas frederiksbergensis hydrocarbon degrader.</title>
        <authorList>
            <person name="Brown L.M."/>
            <person name="Ruiz O.N."/>
            <person name="Mueller S."/>
            <person name="Gunasekera T.S."/>
        </authorList>
    </citation>
    <scope>NUCLEOTIDE SEQUENCE [LARGE SCALE GENOMIC DNA]</scope>
    <source>
        <strain evidence="2 3">SI8</strain>
    </source>
</reference>
<feature type="domain" description="ABM" evidence="1">
    <location>
        <begin position="10"/>
        <end position="80"/>
    </location>
</feature>
<dbReference type="GO" id="GO:0004497">
    <property type="term" value="F:monooxygenase activity"/>
    <property type="evidence" value="ECO:0007669"/>
    <property type="project" value="UniProtKB-KW"/>
</dbReference>
<dbReference type="Pfam" id="PF03992">
    <property type="entry name" value="ABM"/>
    <property type="match status" value="1"/>
</dbReference>
<accession>A0A0U1PR70</accession>